<dbReference type="AlphaFoldDB" id="S4P7R7"/>
<name>S4P7R7_9NEOP</name>
<sequence>MDDRKSFQRICKSHTMSSFQEICIFIDMNQPAHLRGDYGQTLPLGEAFSSAVDCYRLSMMTGTSKHGEKHGLHFRNYFLLIEQKHLRNTGNFENTP</sequence>
<reference evidence="1" key="2">
    <citation type="submission" date="2013-05" db="EMBL/GenBank/DDBJ databases">
        <authorList>
            <person name="Carter J.-M."/>
            <person name="Baker S.C."/>
            <person name="Pink R."/>
            <person name="Carter D.R.F."/>
            <person name="Collins A."/>
            <person name="Tomlin J."/>
            <person name="Gibbs M."/>
            <person name="Breuker C.J."/>
        </authorList>
    </citation>
    <scope>NUCLEOTIDE SEQUENCE</scope>
    <source>
        <tissue evidence="1">Ovary</tissue>
    </source>
</reference>
<reference evidence="1" key="1">
    <citation type="journal article" date="2013" name="BMC Genomics">
        <title>Unscrambling butterfly oogenesis.</title>
        <authorList>
            <person name="Carter J.M."/>
            <person name="Baker S.C."/>
            <person name="Pink R."/>
            <person name="Carter D.R."/>
            <person name="Collins A."/>
            <person name="Tomlin J."/>
            <person name="Gibbs M."/>
            <person name="Breuker C.J."/>
        </authorList>
    </citation>
    <scope>NUCLEOTIDE SEQUENCE</scope>
    <source>
        <tissue evidence="1">Ovary</tissue>
    </source>
</reference>
<accession>S4P7R7</accession>
<dbReference type="EMBL" id="GAIX01006271">
    <property type="protein sequence ID" value="JAA86289.1"/>
    <property type="molecule type" value="Transcribed_RNA"/>
</dbReference>
<protein>
    <submittedName>
        <fullName evidence="1">Uncharacterized protein</fullName>
    </submittedName>
</protein>
<evidence type="ECO:0000313" key="1">
    <source>
        <dbReference type="EMBL" id="JAA86289.1"/>
    </source>
</evidence>
<organism evidence="1">
    <name type="scientific">Pararge aegeria</name>
    <name type="common">speckled wood butterfly</name>
    <dbReference type="NCBI Taxonomy" id="116150"/>
    <lineage>
        <taxon>Eukaryota</taxon>
        <taxon>Metazoa</taxon>
        <taxon>Ecdysozoa</taxon>
        <taxon>Arthropoda</taxon>
        <taxon>Hexapoda</taxon>
        <taxon>Insecta</taxon>
        <taxon>Pterygota</taxon>
        <taxon>Neoptera</taxon>
        <taxon>Endopterygota</taxon>
        <taxon>Lepidoptera</taxon>
        <taxon>Glossata</taxon>
        <taxon>Ditrysia</taxon>
        <taxon>Papilionoidea</taxon>
        <taxon>Nymphalidae</taxon>
        <taxon>Satyrinae</taxon>
        <taxon>Satyrini</taxon>
        <taxon>Parargina</taxon>
        <taxon>Pararge</taxon>
    </lineage>
</organism>
<proteinExistence type="predicted"/>